<keyword evidence="3" id="KW-1185">Reference proteome</keyword>
<dbReference type="Proteomes" id="UP001158576">
    <property type="component" value="Chromosome 2"/>
</dbReference>
<feature type="signal peptide" evidence="1">
    <location>
        <begin position="1"/>
        <end position="19"/>
    </location>
</feature>
<evidence type="ECO:0000313" key="2">
    <source>
        <dbReference type="EMBL" id="CAG5109696.1"/>
    </source>
</evidence>
<accession>A0ABN7SWD3</accession>
<sequence length="178" mass="20816">MGAFLLAFFFLHFPLLTLAEKYKTCEEYNSFRHIAAGENFGLLKPINHTTRKTCVTLCQDVSYILRLQFPEDCHRAFDSKIKQCRLLNLPKLTKAIRKSANVEEDSRITVPYGDFCRLLCERHPYCYAAETRSVGRAGYYCNFIHRSNRRPNPSKICERKRCTTFICEKTDQNLLIMK</sequence>
<evidence type="ECO:0000256" key="1">
    <source>
        <dbReference type="SAM" id="SignalP"/>
    </source>
</evidence>
<keyword evidence="1" id="KW-0732">Signal</keyword>
<name>A0ABN7SWD3_OIKDI</name>
<gene>
    <name evidence="2" type="ORF">OKIOD_LOCUS12968</name>
</gene>
<evidence type="ECO:0000313" key="3">
    <source>
        <dbReference type="Proteomes" id="UP001158576"/>
    </source>
</evidence>
<dbReference type="EMBL" id="OU015567">
    <property type="protein sequence ID" value="CAG5109696.1"/>
    <property type="molecule type" value="Genomic_DNA"/>
</dbReference>
<reference evidence="2 3" key="1">
    <citation type="submission" date="2021-04" db="EMBL/GenBank/DDBJ databases">
        <authorList>
            <person name="Bliznina A."/>
        </authorList>
    </citation>
    <scope>NUCLEOTIDE SEQUENCE [LARGE SCALE GENOMIC DNA]</scope>
</reference>
<feature type="chain" id="PRO_5045233745" evidence="1">
    <location>
        <begin position="20"/>
        <end position="178"/>
    </location>
</feature>
<proteinExistence type="predicted"/>
<protein>
    <submittedName>
        <fullName evidence="2">Oidioi.mRNA.OKI2018_I69.chr2.g4203.t1.cds</fullName>
    </submittedName>
</protein>
<organism evidence="2 3">
    <name type="scientific">Oikopleura dioica</name>
    <name type="common">Tunicate</name>
    <dbReference type="NCBI Taxonomy" id="34765"/>
    <lineage>
        <taxon>Eukaryota</taxon>
        <taxon>Metazoa</taxon>
        <taxon>Chordata</taxon>
        <taxon>Tunicata</taxon>
        <taxon>Appendicularia</taxon>
        <taxon>Copelata</taxon>
        <taxon>Oikopleuridae</taxon>
        <taxon>Oikopleura</taxon>
    </lineage>
</organism>